<evidence type="ECO:0000259" key="14">
    <source>
        <dbReference type="PROSITE" id="PS50918"/>
    </source>
</evidence>
<evidence type="ECO:0000313" key="17">
    <source>
        <dbReference type="Proteomes" id="UP001623349"/>
    </source>
</evidence>
<comment type="caution">
    <text evidence="16">The sequence shown here is derived from an EMBL/GenBank/DDBJ whole genome shotgun (WGS) entry which is preliminary data.</text>
</comment>
<dbReference type="InterPro" id="IPR000571">
    <property type="entry name" value="Znf_CCCH"/>
</dbReference>
<feature type="domain" description="C3H1-type" evidence="13">
    <location>
        <begin position="191"/>
        <end position="213"/>
    </location>
</feature>
<feature type="zinc finger region" description="C3H1-type" evidence="11">
    <location>
        <begin position="191"/>
        <end position="213"/>
    </location>
</feature>
<dbReference type="InterPro" id="IPR036388">
    <property type="entry name" value="WH-like_DNA-bd_sf"/>
</dbReference>
<comment type="similarity">
    <text evidence="10">Belongs to the ARTD/PARP family.</text>
</comment>
<evidence type="ECO:0000256" key="5">
    <source>
        <dbReference type="ARBA" id="ARBA00022723"/>
    </source>
</evidence>
<dbReference type="Gene3D" id="3.30.1370.210">
    <property type="match status" value="1"/>
</dbReference>
<dbReference type="InterPro" id="IPR012317">
    <property type="entry name" value="Poly(ADP-ribose)pol_cat_dom"/>
</dbReference>
<dbReference type="Gene3D" id="3.90.228.10">
    <property type="match status" value="1"/>
</dbReference>
<dbReference type="Proteomes" id="UP001623349">
    <property type="component" value="Unassembled WGS sequence"/>
</dbReference>
<evidence type="ECO:0000256" key="7">
    <source>
        <dbReference type="ARBA" id="ARBA00022771"/>
    </source>
</evidence>
<keyword evidence="7 11" id="KW-0863">Zinc-finger</keyword>
<evidence type="ECO:0000256" key="6">
    <source>
        <dbReference type="ARBA" id="ARBA00022737"/>
    </source>
</evidence>
<keyword evidence="8 11" id="KW-0862">Zinc</keyword>
<evidence type="ECO:0000256" key="3">
    <source>
        <dbReference type="ARBA" id="ARBA00022490"/>
    </source>
</evidence>
<dbReference type="PROSITE" id="PS51059">
    <property type="entry name" value="PARP_CATALYTIC"/>
    <property type="match status" value="1"/>
</dbReference>
<dbReference type="InterPro" id="IPR037197">
    <property type="entry name" value="WWE_dom_sf"/>
</dbReference>
<accession>A0ABQ0EUY9</accession>
<dbReference type="Pfam" id="PF24356">
    <property type="entry name" value="WHD_PARP12"/>
    <property type="match status" value="1"/>
</dbReference>
<dbReference type="SUPFAM" id="SSF117839">
    <property type="entry name" value="WWE domain"/>
    <property type="match status" value="1"/>
</dbReference>
<dbReference type="InterPro" id="IPR051712">
    <property type="entry name" value="ARTD-AVP"/>
</dbReference>
<evidence type="ECO:0000256" key="8">
    <source>
        <dbReference type="ARBA" id="ARBA00022833"/>
    </source>
</evidence>
<evidence type="ECO:0000256" key="2">
    <source>
        <dbReference type="ARBA" id="ARBA00004496"/>
    </source>
</evidence>
<dbReference type="Pfam" id="PF02825">
    <property type="entry name" value="WWE"/>
    <property type="match status" value="1"/>
</dbReference>
<evidence type="ECO:0000256" key="1">
    <source>
        <dbReference type="ARBA" id="ARBA00004123"/>
    </source>
</evidence>
<keyword evidence="4" id="KW-0597">Phosphoprotein</keyword>
<gene>
    <name evidence="16" type="ORF">APTSU1_000593500</name>
</gene>
<comment type="subcellular location">
    <subcellularLocation>
        <location evidence="2">Cytoplasm</location>
    </subcellularLocation>
    <subcellularLocation>
        <location evidence="1">Nucleus</location>
    </subcellularLocation>
</comment>
<proteinExistence type="inferred from homology"/>
<dbReference type="CDD" id="cd01439">
    <property type="entry name" value="TCCD_inducible_PARP_like"/>
    <property type="match status" value="1"/>
</dbReference>
<dbReference type="Pfam" id="PF00644">
    <property type="entry name" value="PARP"/>
    <property type="match status" value="1"/>
</dbReference>
<dbReference type="InterPro" id="IPR057602">
    <property type="entry name" value="Zfn-CCCH_PARP12"/>
</dbReference>
<protein>
    <submittedName>
        <fullName evidence="16">Protein mono-ADP-ribosyltransferase PARP12</fullName>
    </submittedName>
</protein>
<keyword evidence="9" id="KW-0539">Nucleus</keyword>
<dbReference type="Gene3D" id="1.10.10.10">
    <property type="entry name" value="Winged helix-like DNA-binding domain superfamily/Winged helix DNA-binding domain"/>
    <property type="match status" value="1"/>
</dbReference>
<dbReference type="InterPro" id="IPR056226">
    <property type="entry name" value="WH_PARP12"/>
</dbReference>
<dbReference type="PROSITE" id="PS50103">
    <property type="entry name" value="ZF_C3H1"/>
    <property type="match status" value="2"/>
</dbReference>
<evidence type="ECO:0000256" key="10">
    <source>
        <dbReference type="ARBA" id="ARBA00024347"/>
    </source>
</evidence>
<feature type="domain" description="WWE" evidence="14">
    <location>
        <begin position="390"/>
        <end position="484"/>
    </location>
</feature>
<evidence type="ECO:0000256" key="9">
    <source>
        <dbReference type="ARBA" id="ARBA00023242"/>
    </source>
</evidence>
<reference evidence="16 17" key="1">
    <citation type="submission" date="2024-08" db="EMBL/GenBank/DDBJ databases">
        <title>The draft genome of Apodemus speciosus.</title>
        <authorList>
            <person name="Nabeshima K."/>
            <person name="Suzuki S."/>
            <person name="Onuma M."/>
        </authorList>
    </citation>
    <scope>NUCLEOTIDE SEQUENCE [LARGE SCALE GENOMIC DNA]</scope>
    <source>
        <strain evidence="16">IB14-021</strain>
    </source>
</reference>
<dbReference type="InterPro" id="IPR004170">
    <property type="entry name" value="WWE_dom"/>
</dbReference>
<evidence type="ECO:0000259" key="13">
    <source>
        <dbReference type="PROSITE" id="PS50103"/>
    </source>
</evidence>
<keyword evidence="6" id="KW-0677">Repeat</keyword>
<evidence type="ECO:0000313" key="16">
    <source>
        <dbReference type="EMBL" id="GAB1290705.1"/>
    </source>
</evidence>
<keyword evidence="3" id="KW-0963">Cytoplasm</keyword>
<feature type="domain" description="PARP catalytic" evidence="15">
    <location>
        <begin position="582"/>
        <end position="796"/>
    </location>
</feature>
<dbReference type="SUPFAM" id="SSF56399">
    <property type="entry name" value="ADP-ribosylation"/>
    <property type="match status" value="1"/>
</dbReference>
<dbReference type="PANTHER" id="PTHR45740:SF6">
    <property type="entry name" value="PROTEIN MONO-ADP-RIBOSYLTRANSFERASE PARP12"/>
    <property type="match status" value="1"/>
</dbReference>
<feature type="domain" description="C3H1-type" evidence="13">
    <location>
        <begin position="282"/>
        <end position="309"/>
    </location>
</feature>
<dbReference type="Pfam" id="PF23466">
    <property type="entry name" value="WWE_4"/>
    <property type="match status" value="1"/>
</dbReference>
<keyword evidence="5 11" id="KW-0479">Metal-binding</keyword>
<dbReference type="PROSITE" id="PS50918">
    <property type="entry name" value="WWE"/>
    <property type="match status" value="1"/>
</dbReference>
<dbReference type="Gene3D" id="3.30.720.50">
    <property type="match status" value="1"/>
</dbReference>
<feature type="region of interest" description="Disordered" evidence="12">
    <location>
        <begin position="250"/>
        <end position="281"/>
    </location>
</feature>
<evidence type="ECO:0000256" key="11">
    <source>
        <dbReference type="PROSITE-ProRule" id="PRU00723"/>
    </source>
</evidence>
<dbReference type="EMBL" id="BAAFST010000006">
    <property type="protein sequence ID" value="GAB1290705.1"/>
    <property type="molecule type" value="Genomic_DNA"/>
</dbReference>
<evidence type="ECO:0000256" key="12">
    <source>
        <dbReference type="SAM" id="MobiDB-lite"/>
    </source>
</evidence>
<evidence type="ECO:0000259" key="15">
    <source>
        <dbReference type="PROSITE" id="PS51059"/>
    </source>
</evidence>
<dbReference type="PANTHER" id="PTHR45740">
    <property type="entry name" value="POLY [ADP-RIBOSE] POLYMERASE"/>
    <property type="match status" value="1"/>
</dbReference>
<keyword evidence="17" id="KW-1185">Reference proteome</keyword>
<evidence type="ECO:0000256" key="4">
    <source>
        <dbReference type="ARBA" id="ARBA00022553"/>
    </source>
</evidence>
<dbReference type="SMART" id="SM00356">
    <property type="entry name" value="ZnF_C3H1"/>
    <property type="match status" value="2"/>
</dbReference>
<dbReference type="Pfam" id="PF25261">
    <property type="entry name" value="zf-CCCH_PARP12"/>
    <property type="match status" value="2"/>
</dbReference>
<feature type="zinc finger region" description="C3H1-type" evidence="11">
    <location>
        <begin position="282"/>
        <end position="309"/>
    </location>
</feature>
<sequence>MAQAAVAVAVAEVTQLLCAAGGALELAELRRRLRTSLGAEALERLLRDRGRFVVVSRASAGRAAAGAAAAAASERVVLAVSSLRLCRAHQGPKPGCTGLCAQLHLCKFLICGNCKFLRTGKNCRNGHNLKSDHNLSVLRTHGVDHLTYTELCQLLLQNDPSLLPDICLHYNKGDGPFGSCSFQKQCIKLHICQYFLQGECKFGTSCKRSHEFTNSENLEKLEKLGLSSDLVSRLLSTYRNAYDIKNKGSALSKVSPSPAGSQGTSERKDSSGPVSPGTPSQEESEQICLYHIRKSCSFQDKCHRVHFHLPYRWQFLDGGTWKDLDNMERIEEAYSNPSKDSIFTQPIHVNREDPVIVYTEAAAGIHFDNLDFNSMKFGNTVARRLSTASSVTKPPHFILTTDWIWYWMDEFGSWQEYGRQSTGHPVTTISSSDVEKAYLAFCVPGADAQAAILKFQVGKHNYELDFKGVQKLDLRRLLEKGDPFFSMEAFLQKNLVYGTIRKVCRRPKYVSPQDVQLKQSWCNGIGTSQTAYFATAKAGTLKPTMLLAAHSFPNPGSQDCLVSVGSLKTLESNSKLHGQKSIPDYWDPAALPDLGFKKITLSSSSEEYQKVWNLFSRTLPFYFVQKIERIQNLGLWEVYQWQKGQMQKQNGGKEVDERQLFHGTSTNFVDAICQQNFDWRVCGLHGTSYGKGSYFARDAAYSHHYSKSDTHSHMMFLARVLVGDFVRGSTSFVRPPAKEGQSNAFYDSCVNSMSDPTIFVVFEKHQVYPEYLIQYSTSSKPPAGPSIFVALGNLFTSRQ</sequence>
<name>A0ABQ0EUY9_APOSI</name>
<organism evidence="16 17">
    <name type="scientific">Apodemus speciosus</name>
    <name type="common">Large Japanese field mouse</name>
    <dbReference type="NCBI Taxonomy" id="105296"/>
    <lineage>
        <taxon>Eukaryota</taxon>
        <taxon>Metazoa</taxon>
        <taxon>Chordata</taxon>
        <taxon>Craniata</taxon>
        <taxon>Vertebrata</taxon>
        <taxon>Euteleostomi</taxon>
        <taxon>Mammalia</taxon>
        <taxon>Eutheria</taxon>
        <taxon>Euarchontoglires</taxon>
        <taxon>Glires</taxon>
        <taxon>Rodentia</taxon>
        <taxon>Myomorpha</taxon>
        <taxon>Muroidea</taxon>
        <taxon>Muridae</taxon>
        <taxon>Murinae</taxon>
        <taxon>Apodemus</taxon>
    </lineage>
</organism>
<feature type="compositionally biased region" description="Polar residues" evidence="12">
    <location>
        <begin position="252"/>
        <end position="264"/>
    </location>
</feature>